<dbReference type="PANTHER" id="PTHR42756:SF1">
    <property type="entry name" value="TRANSCRIPTIONAL REPRESSOR OF EMRAB OPERON"/>
    <property type="match status" value="1"/>
</dbReference>
<dbReference type="SUPFAM" id="SSF46785">
    <property type="entry name" value="Winged helix' DNA-binding domain"/>
    <property type="match status" value="1"/>
</dbReference>
<evidence type="ECO:0000256" key="3">
    <source>
        <dbReference type="ARBA" id="ARBA00023163"/>
    </source>
</evidence>
<dbReference type="AlphaFoldDB" id="A0A7X0MU10"/>
<dbReference type="InterPro" id="IPR000835">
    <property type="entry name" value="HTH_MarR-typ"/>
</dbReference>
<dbReference type="InterPro" id="IPR036388">
    <property type="entry name" value="WH-like_DNA-bd_sf"/>
</dbReference>
<dbReference type="GO" id="GO:0003677">
    <property type="term" value="F:DNA binding"/>
    <property type="evidence" value="ECO:0007669"/>
    <property type="project" value="UniProtKB-KW"/>
</dbReference>
<evidence type="ECO:0000259" key="4">
    <source>
        <dbReference type="PROSITE" id="PS50995"/>
    </source>
</evidence>
<dbReference type="PROSITE" id="PS50995">
    <property type="entry name" value="HTH_MARR_2"/>
    <property type="match status" value="1"/>
</dbReference>
<evidence type="ECO:0000256" key="2">
    <source>
        <dbReference type="ARBA" id="ARBA00023125"/>
    </source>
</evidence>
<dbReference type="Gene3D" id="1.10.10.10">
    <property type="entry name" value="Winged helix-like DNA-binding domain superfamily/Winged helix DNA-binding domain"/>
    <property type="match status" value="1"/>
</dbReference>
<keyword evidence="2 5" id="KW-0238">DNA-binding</keyword>
<reference evidence="5 6" key="1">
    <citation type="submission" date="2020-08" db="EMBL/GenBank/DDBJ databases">
        <title>The Agave Microbiome: Exploring the role of microbial communities in plant adaptations to desert environments.</title>
        <authorList>
            <person name="Partida-Martinez L.P."/>
        </authorList>
    </citation>
    <scope>NUCLEOTIDE SEQUENCE [LARGE SCALE GENOMIC DNA]</scope>
    <source>
        <strain evidence="5 6">AS3.12</strain>
    </source>
</reference>
<dbReference type="InterPro" id="IPR036390">
    <property type="entry name" value="WH_DNA-bd_sf"/>
</dbReference>
<dbReference type="SMART" id="SM00347">
    <property type="entry name" value="HTH_MARR"/>
    <property type="match status" value="1"/>
</dbReference>
<dbReference type="GO" id="GO:0003700">
    <property type="term" value="F:DNA-binding transcription factor activity"/>
    <property type="evidence" value="ECO:0007669"/>
    <property type="project" value="InterPro"/>
</dbReference>
<evidence type="ECO:0000313" key="5">
    <source>
        <dbReference type="EMBL" id="MBB6508983.1"/>
    </source>
</evidence>
<dbReference type="PANTHER" id="PTHR42756">
    <property type="entry name" value="TRANSCRIPTIONAL REGULATOR, MARR"/>
    <property type="match status" value="1"/>
</dbReference>
<keyword evidence="1" id="KW-0805">Transcription regulation</keyword>
<keyword evidence="3" id="KW-0804">Transcription</keyword>
<dbReference type="Proteomes" id="UP000585437">
    <property type="component" value="Unassembled WGS sequence"/>
</dbReference>
<keyword evidence="6" id="KW-1185">Reference proteome</keyword>
<proteinExistence type="predicted"/>
<protein>
    <submittedName>
        <fullName evidence="5">DNA-binding MarR family transcriptional regulator</fullName>
    </submittedName>
</protein>
<dbReference type="Pfam" id="PF01047">
    <property type="entry name" value="MarR"/>
    <property type="match status" value="1"/>
</dbReference>
<evidence type="ECO:0000313" key="6">
    <source>
        <dbReference type="Proteomes" id="UP000585437"/>
    </source>
</evidence>
<evidence type="ECO:0000256" key="1">
    <source>
        <dbReference type="ARBA" id="ARBA00023015"/>
    </source>
</evidence>
<gene>
    <name evidence="5" type="ORF">F4695_002340</name>
</gene>
<feature type="domain" description="HTH marR-type" evidence="4">
    <location>
        <begin position="18"/>
        <end position="149"/>
    </location>
</feature>
<comment type="caution">
    <text evidence="5">The sequence shown here is derived from an EMBL/GenBank/DDBJ whole genome shotgun (WGS) entry which is preliminary data.</text>
</comment>
<dbReference type="EMBL" id="JACHBU010000004">
    <property type="protein sequence ID" value="MBB6508983.1"/>
    <property type="molecule type" value="Genomic_DNA"/>
</dbReference>
<dbReference type="PRINTS" id="PR00598">
    <property type="entry name" value="HTHMARR"/>
</dbReference>
<organism evidence="5 6">
    <name type="scientific">Rhizobium soli</name>
    <dbReference type="NCBI Taxonomy" id="424798"/>
    <lineage>
        <taxon>Bacteria</taxon>
        <taxon>Pseudomonadati</taxon>
        <taxon>Pseudomonadota</taxon>
        <taxon>Alphaproteobacteria</taxon>
        <taxon>Hyphomicrobiales</taxon>
        <taxon>Rhizobiaceae</taxon>
        <taxon>Rhizobium/Agrobacterium group</taxon>
        <taxon>Rhizobium</taxon>
    </lineage>
</organism>
<name>A0A7X0MU10_9HYPH</name>
<accession>A0A7X0MU10</accession>
<sequence length="149" mass="16131">MLSNPDSVPFSATLHVRDTCLCLHVQRAARALARTFDTALKPVGLNNGQFSLMMSLNRPQPATMKSVCDLLAMDRTTLTAALKVLHARGWIGSFIDPKDKRGRLLTLTEDGRAVLAKALPIWEATHAELDAALPGGNADQLRDSLKAVS</sequence>